<feature type="region of interest" description="Disordered" evidence="1">
    <location>
        <begin position="1"/>
        <end position="99"/>
    </location>
</feature>
<proteinExistence type="predicted"/>
<dbReference type="Proteomes" id="UP001153069">
    <property type="component" value="Unassembled WGS sequence"/>
</dbReference>
<feature type="compositionally biased region" description="Low complexity" evidence="1">
    <location>
        <begin position="46"/>
        <end position="59"/>
    </location>
</feature>
<evidence type="ECO:0000313" key="2">
    <source>
        <dbReference type="EMBL" id="CAB9522198.1"/>
    </source>
</evidence>
<evidence type="ECO:0000256" key="1">
    <source>
        <dbReference type="SAM" id="MobiDB-lite"/>
    </source>
</evidence>
<dbReference type="EMBL" id="CAICTM010001275">
    <property type="protein sequence ID" value="CAB9522198.1"/>
    <property type="molecule type" value="Genomic_DNA"/>
</dbReference>
<feature type="region of interest" description="Disordered" evidence="1">
    <location>
        <begin position="160"/>
        <end position="212"/>
    </location>
</feature>
<organism evidence="2 3">
    <name type="scientific">Seminavis robusta</name>
    <dbReference type="NCBI Taxonomy" id="568900"/>
    <lineage>
        <taxon>Eukaryota</taxon>
        <taxon>Sar</taxon>
        <taxon>Stramenopiles</taxon>
        <taxon>Ochrophyta</taxon>
        <taxon>Bacillariophyta</taxon>
        <taxon>Bacillariophyceae</taxon>
        <taxon>Bacillariophycidae</taxon>
        <taxon>Naviculales</taxon>
        <taxon>Naviculaceae</taxon>
        <taxon>Seminavis</taxon>
    </lineage>
</organism>
<evidence type="ECO:0000313" key="3">
    <source>
        <dbReference type="Proteomes" id="UP001153069"/>
    </source>
</evidence>
<accession>A0A9N8EK41</accession>
<gene>
    <name evidence="2" type="ORF">SEMRO_1277_G258650.1</name>
</gene>
<reference evidence="2" key="1">
    <citation type="submission" date="2020-06" db="EMBL/GenBank/DDBJ databases">
        <authorList>
            <consortium name="Plant Systems Biology data submission"/>
        </authorList>
    </citation>
    <scope>NUCLEOTIDE SEQUENCE</scope>
    <source>
        <strain evidence="2">D6</strain>
    </source>
</reference>
<keyword evidence="3" id="KW-1185">Reference proteome</keyword>
<comment type="caution">
    <text evidence="2">The sequence shown here is derived from an EMBL/GenBank/DDBJ whole genome shotgun (WGS) entry which is preliminary data.</text>
</comment>
<feature type="compositionally biased region" description="Polar residues" evidence="1">
    <location>
        <begin position="1"/>
        <end position="10"/>
    </location>
</feature>
<dbReference type="AlphaFoldDB" id="A0A9N8EK41"/>
<sequence length="212" mass="23440">MSSFCVTASTRKARRKEERERKKQNKRAHKQAQQEQQNKTKKSKKTTASATSSAATGSADKPDDKKKRKAVPLEQRAVGKKARRTPTYHSHQEPYANLPPEVAAAMRRDDDEIADLEKKLGLTSGGGSKSRLNQEYAKKECFGEDFGSFLDGLDAMVHRVMAPNSNSNNHDSDDSSDSNSSSDDDDSDIEKEPLSDDGNTSDSDNVEKETTE</sequence>
<protein>
    <submittedName>
        <fullName evidence="2">Nucleolar protein with MIF4G domain 1</fullName>
    </submittedName>
</protein>
<name>A0A9N8EK41_9STRA</name>